<dbReference type="EMBL" id="JAKQYM010000037">
    <property type="protein sequence ID" value="MCI2230519.1"/>
    <property type="molecule type" value="Genomic_DNA"/>
</dbReference>
<evidence type="ECO:0000256" key="15">
    <source>
        <dbReference type="ARBA" id="ARBA00032637"/>
    </source>
</evidence>
<feature type="repeat" description="TPR" evidence="17">
    <location>
        <begin position="74"/>
        <end position="107"/>
    </location>
</feature>
<keyword evidence="10 19" id="KW-1133">Transmembrane helix</keyword>
<evidence type="ECO:0000256" key="9">
    <source>
        <dbReference type="ARBA" id="ARBA00022842"/>
    </source>
</evidence>
<evidence type="ECO:0000256" key="14">
    <source>
        <dbReference type="ARBA" id="ARBA00032597"/>
    </source>
</evidence>
<dbReference type="Pfam" id="PF00211">
    <property type="entry name" value="Guanylate_cyc"/>
    <property type="match status" value="1"/>
</dbReference>
<dbReference type="PANTHER" id="PTHR11920:SF335">
    <property type="entry name" value="GUANYLATE CYCLASE"/>
    <property type="match status" value="1"/>
</dbReference>
<evidence type="ECO:0000256" key="10">
    <source>
        <dbReference type="ARBA" id="ARBA00022989"/>
    </source>
</evidence>
<dbReference type="PROSITE" id="PS50005">
    <property type="entry name" value="TPR"/>
    <property type="match status" value="1"/>
</dbReference>
<dbReference type="GO" id="GO:0035556">
    <property type="term" value="P:intracellular signal transduction"/>
    <property type="evidence" value="ECO:0007669"/>
    <property type="project" value="InterPro"/>
</dbReference>
<evidence type="ECO:0000256" key="1">
    <source>
        <dbReference type="ARBA" id="ARBA00001593"/>
    </source>
</evidence>
<keyword evidence="13 18" id="KW-0456">Lyase</keyword>
<dbReference type="EC" id="4.6.1.1" evidence="3"/>
<feature type="transmembrane region" description="Helical" evidence="19">
    <location>
        <begin position="357"/>
        <end position="377"/>
    </location>
</feature>
<accession>A0A9X2AP13</accession>
<dbReference type="InterPro" id="IPR050401">
    <property type="entry name" value="Cyclic_nucleotide_synthase"/>
</dbReference>
<dbReference type="InterPro" id="IPR018297">
    <property type="entry name" value="A/G_cyclase_CS"/>
</dbReference>
<sequence>MGFFTLCTFQSFSQDQSLSDSLKIKFKKNNYQRAQKLKILEDIAFSETNTDEILIYSKELIESAKEMDSAKYIYSGYLQMGNAYRLNGDLTEALDHYFKASKVALDKNLNSEYASIKIAIADAYSIMEDSKNAVSYYRSSIKLLKEINPLDTINLASAHLNLGDEYYNQQKLDSALYYFKESERLFKAAKSEVGEAYNLGNVGLVYAEKDENIKAEKNLNEAIRVLTEIEDFYPICVYLNAMSDIYAAKKQNKKALEYSQKSLDLAEKYGFKDQISDGFLKLSTIYEKRGQYKNSLNLYKKHVIYRDSVSNVDKVKAMADLETKSKLAIADEKAKLELTKQQAKTEILNEQNKTQKIIVIAIGIALLLIGFISVSLFKNNKIIAKEKTRSDNLLKNILPDETAKELKENGSVRAKRFESVSVLFTDFKGFTQFSENLTPEELVKSIDFYFSKFDEIIEKHGLEKIKTVGDAYMCASGLPFPSQDHAYKITLAALDIVNFVNRTMLNAANDKPKLAIRVGINSGSVVAGVVGTKKFAYDIWGDAVNVASRMESSGAVGRVNISESTFNILKDNKEFFFESRGAIEAKGKGKINMYFVDHL</sequence>
<evidence type="ECO:0000256" key="4">
    <source>
        <dbReference type="ARBA" id="ARBA00021420"/>
    </source>
</evidence>
<dbReference type="Pfam" id="PF13181">
    <property type="entry name" value="TPR_8"/>
    <property type="match status" value="1"/>
</dbReference>
<proteinExistence type="inferred from homology"/>
<evidence type="ECO:0000256" key="13">
    <source>
        <dbReference type="ARBA" id="ARBA00023239"/>
    </source>
</evidence>
<dbReference type="InterPro" id="IPR029787">
    <property type="entry name" value="Nucleotide_cyclase"/>
</dbReference>
<dbReference type="InterPro" id="IPR001054">
    <property type="entry name" value="A/G_cyclase"/>
</dbReference>
<evidence type="ECO:0000256" key="18">
    <source>
        <dbReference type="RuleBase" id="RU000405"/>
    </source>
</evidence>
<protein>
    <recommendedName>
        <fullName evidence="4">Adenylate cyclase</fullName>
        <ecNumber evidence="3">4.6.1.1</ecNumber>
    </recommendedName>
    <alternativeName>
        <fullName evidence="14">ATP pyrophosphate-lyase</fullName>
    </alternativeName>
    <alternativeName>
        <fullName evidence="15">Adenylyl cyclase</fullName>
    </alternativeName>
</protein>
<keyword evidence="6" id="KW-0479">Metal-binding</keyword>
<dbReference type="CDD" id="cd07302">
    <property type="entry name" value="CHD"/>
    <property type="match status" value="1"/>
</dbReference>
<dbReference type="PROSITE" id="PS00452">
    <property type="entry name" value="GUANYLATE_CYCLASE_1"/>
    <property type="match status" value="1"/>
</dbReference>
<keyword evidence="9" id="KW-0460">Magnesium</keyword>
<dbReference type="SUPFAM" id="SSF48452">
    <property type="entry name" value="TPR-like"/>
    <property type="match status" value="2"/>
</dbReference>
<evidence type="ECO:0000256" key="6">
    <source>
        <dbReference type="ARBA" id="ARBA00022723"/>
    </source>
</evidence>
<dbReference type="InterPro" id="IPR019734">
    <property type="entry name" value="TPR_rpt"/>
</dbReference>
<dbReference type="InterPro" id="IPR011990">
    <property type="entry name" value="TPR-like_helical_dom_sf"/>
</dbReference>
<dbReference type="PROSITE" id="PS50125">
    <property type="entry name" value="GUANYLATE_CYCLASE_2"/>
    <property type="match status" value="1"/>
</dbReference>
<dbReference type="SMART" id="SM00028">
    <property type="entry name" value="TPR"/>
    <property type="match status" value="6"/>
</dbReference>
<evidence type="ECO:0000259" key="20">
    <source>
        <dbReference type="PROSITE" id="PS50125"/>
    </source>
</evidence>
<dbReference type="SUPFAM" id="SSF55073">
    <property type="entry name" value="Nucleotide cyclase"/>
    <property type="match status" value="1"/>
</dbReference>
<reference evidence="21" key="1">
    <citation type="submission" date="2022-02" db="EMBL/GenBank/DDBJ databases">
        <title>Polaribacter sp. MSW13, isolated from seawater.</title>
        <authorList>
            <person name="Kristyanto S."/>
            <person name="Jung J."/>
            <person name="Jeon C.O."/>
        </authorList>
    </citation>
    <scope>NUCLEOTIDE SEQUENCE</scope>
    <source>
        <strain evidence="21">MSW13</strain>
    </source>
</reference>
<dbReference type="GO" id="GO:0006171">
    <property type="term" value="P:cAMP biosynthetic process"/>
    <property type="evidence" value="ECO:0007669"/>
    <property type="project" value="UniProtKB-KW"/>
</dbReference>
<keyword evidence="12 19" id="KW-0472">Membrane</keyword>
<comment type="subcellular location">
    <subcellularLocation>
        <location evidence="2">Membrane</location>
    </subcellularLocation>
</comment>
<keyword evidence="17" id="KW-0802">TPR repeat</keyword>
<organism evidence="21 22">
    <name type="scientific">Polaribacter marinus</name>
    <dbReference type="NCBI Taxonomy" id="2916838"/>
    <lineage>
        <taxon>Bacteria</taxon>
        <taxon>Pseudomonadati</taxon>
        <taxon>Bacteroidota</taxon>
        <taxon>Flavobacteriia</taxon>
        <taxon>Flavobacteriales</taxon>
        <taxon>Flavobacteriaceae</taxon>
    </lineage>
</organism>
<evidence type="ECO:0000256" key="16">
    <source>
        <dbReference type="ARBA" id="ARBA00064436"/>
    </source>
</evidence>
<dbReference type="Gene3D" id="1.25.40.10">
    <property type="entry name" value="Tetratricopeptide repeat domain"/>
    <property type="match status" value="1"/>
</dbReference>
<evidence type="ECO:0000256" key="3">
    <source>
        <dbReference type="ARBA" id="ARBA00012201"/>
    </source>
</evidence>
<evidence type="ECO:0000256" key="5">
    <source>
        <dbReference type="ARBA" id="ARBA00022692"/>
    </source>
</evidence>
<dbReference type="PANTHER" id="PTHR11920">
    <property type="entry name" value="GUANYLYL CYCLASE"/>
    <property type="match status" value="1"/>
</dbReference>
<keyword evidence="7" id="KW-0547">Nucleotide-binding</keyword>
<feature type="domain" description="Guanylate cyclase" evidence="20">
    <location>
        <begin position="421"/>
        <end position="551"/>
    </location>
</feature>
<comment type="subunit">
    <text evidence="16">Homodimer. Can also exist as monomer.</text>
</comment>
<comment type="similarity">
    <text evidence="18">Belongs to the adenylyl cyclase class-4/guanylyl cyclase family.</text>
</comment>
<keyword evidence="11" id="KW-0115">cAMP biosynthesis</keyword>
<evidence type="ECO:0000256" key="12">
    <source>
        <dbReference type="ARBA" id="ARBA00023136"/>
    </source>
</evidence>
<dbReference type="GO" id="GO:0004016">
    <property type="term" value="F:adenylate cyclase activity"/>
    <property type="evidence" value="ECO:0007669"/>
    <property type="project" value="UniProtKB-EC"/>
</dbReference>
<evidence type="ECO:0000256" key="8">
    <source>
        <dbReference type="ARBA" id="ARBA00022840"/>
    </source>
</evidence>
<comment type="catalytic activity">
    <reaction evidence="1">
        <text>ATP = 3',5'-cyclic AMP + diphosphate</text>
        <dbReference type="Rhea" id="RHEA:15389"/>
        <dbReference type="ChEBI" id="CHEBI:30616"/>
        <dbReference type="ChEBI" id="CHEBI:33019"/>
        <dbReference type="ChEBI" id="CHEBI:58165"/>
        <dbReference type="EC" id="4.6.1.1"/>
    </reaction>
</comment>
<evidence type="ECO:0000313" key="22">
    <source>
        <dbReference type="Proteomes" id="UP001139369"/>
    </source>
</evidence>
<dbReference type="SMART" id="SM00044">
    <property type="entry name" value="CYCc"/>
    <property type="match status" value="1"/>
</dbReference>
<evidence type="ECO:0000313" key="21">
    <source>
        <dbReference type="EMBL" id="MCI2230519.1"/>
    </source>
</evidence>
<evidence type="ECO:0000256" key="17">
    <source>
        <dbReference type="PROSITE-ProRule" id="PRU00339"/>
    </source>
</evidence>
<dbReference type="Gene3D" id="3.30.70.1230">
    <property type="entry name" value="Nucleotide cyclase"/>
    <property type="match status" value="1"/>
</dbReference>
<name>A0A9X2AP13_9FLAO</name>
<dbReference type="GO" id="GO:0005886">
    <property type="term" value="C:plasma membrane"/>
    <property type="evidence" value="ECO:0007669"/>
    <property type="project" value="UniProtKB-ARBA"/>
</dbReference>
<evidence type="ECO:0000256" key="19">
    <source>
        <dbReference type="SAM" id="Phobius"/>
    </source>
</evidence>
<dbReference type="GO" id="GO:0046872">
    <property type="term" value="F:metal ion binding"/>
    <property type="evidence" value="ECO:0007669"/>
    <property type="project" value="UniProtKB-KW"/>
</dbReference>
<keyword evidence="22" id="KW-1185">Reference proteome</keyword>
<keyword evidence="5 19" id="KW-0812">Transmembrane</keyword>
<evidence type="ECO:0000256" key="7">
    <source>
        <dbReference type="ARBA" id="ARBA00022741"/>
    </source>
</evidence>
<gene>
    <name evidence="21" type="ORF">MC378_15190</name>
</gene>
<evidence type="ECO:0000256" key="2">
    <source>
        <dbReference type="ARBA" id="ARBA00004370"/>
    </source>
</evidence>
<dbReference type="AlphaFoldDB" id="A0A9X2AP13"/>
<dbReference type="FunFam" id="3.30.70.1230:FF:000033">
    <property type="entry name" value="Adenylate cyclase"/>
    <property type="match status" value="1"/>
</dbReference>
<dbReference type="GO" id="GO:0005524">
    <property type="term" value="F:ATP binding"/>
    <property type="evidence" value="ECO:0007669"/>
    <property type="project" value="UniProtKB-KW"/>
</dbReference>
<dbReference type="Proteomes" id="UP001139369">
    <property type="component" value="Unassembled WGS sequence"/>
</dbReference>
<comment type="caution">
    <text evidence="21">The sequence shown here is derived from an EMBL/GenBank/DDBJ whole genome shotgun (WGS) entry which is preliminary data.</text>
</comment>
<dbReference type="RefSeq" id="WP_242179673.1">
    <property type="nucleotide sequence ID" value="NZ_JAKQYM010000037.1"/>
</dbReference>
<evidence type="ECO:0000256" key="11">
    <source>
        <dbReference type="ARBA" id="ARBA00022998"/>
    </source>
</evidence>
<keyword evidence="8" id="KW-0067">ATP-binding</keyword>